<gene>
    <name evidence="2" type="ORF">GCM10023169_09900</name>
</gene>
<evidence type="ECO:0000313" key="3">
    <source>
        <dbReference type="Proteomes" id="UP001500622"/>
    </source>
</evidence>
<evidence type="ECO:0000313" key="2">
    <source>
        <dbReference type="EMBL" id="GAA4419338.1"/>
    </source>
</evidence>
<dbReference type="Proteomes" id="UP001500622">
    <property type="component" value="Unassembled WGS sequence"/>
</dbReference>
<proteinExistence type="predicted"/>
<accession>A0ABP8KYQ8</accession>
<comment type="caution">
    <text evidence="2">The sequence shown here is derived from an EMBL/GenBank/DDBJ whole genome shotgun (WGS) entry which is preliminary data.</text>
</comment>
<protein>
    <recommendedName>
        <fullName evidence="4">DUF1772 domain-containing protein</fullName>
    </recommendedName>
</protein>
<name>A0ABP8KYQ8_9MICO</name>
<feature type="transmembrane region" description="Helical" evidence="1">
    <location>
        <begin position="20"/>
        <end position="40"/>
    </location>
</feature>
<keyword evidence="3" id="KW-1185">Reference proteome</keyword>
<sequence length="99" mass="11301">MIFWSWGRRSLNRQVSPDHVVVLTYGYFTLMFIFSVAYRYRYQLATATPQGWAARSVSDDEALQMLGTRPLVPNLWRRFSIFLIPIGVAVAVLVSTAVS</sequence>
<keyword evidence="1" id="KW-1133">Transmembrane helix</keyword>
<reference evidence="3" key="1">
    <citation type="journal article" date="2019" name="Int. J. Syst. Evol. Microbiol.">
        <title>The Global Catalogue of Microorganisms (GCM) 10K type strain sequencing project: providing services to taxonomists for standard genome sequencing and annotation.</title>
        <authorList>
            <consortium name="The Broad Institute Genomics Platform"/>
            <consortium name="The Broad Institute Genome Sequencing Center for Infectious Disease"/>
            <person name="Wu L."/>
            <person name="Ma J."/>
        </authorList>
    </citation>
    <scope>NUCLEOTIDE SEQUENCE [LARGE SCALE GENOMIC DNA]</scope>
    <source>
        <strain evidence="3">JCM 17810</strain>
    </source>
</reference>
<keyword evidence="1" id="KW-0812">Transmembrane</keyword>
<evidence type="ECO:0008006" key="4">
    <source>
        <dbReference type="Google" id="ProtNLM"/>
    </source>
</evidence>
<feature type="transmembrane region" description="Helical" evidence="1">
    <location>
        <begin position="79"/>
        <end position="98"/>
    </location>
</feature>
<evidence type="ECO:0000256" key="1">
    <source>
        <dbReference type="SAM" id="Phobius"/>
    </source>
</evidence>
<organism evidence="2 3">
    <name type="scientific">Georgenia halophila</name>
    <dbReference type="NCBI Taxonomy" id="620889"/>
    <lineage>
        <taxon>Bacteria</taxon>
        <taxon>Bacillati</taxon>
        <taxon>Actinomycetota</taxon>
        <taxon>Actinomycetes</taxon>
        <taxon>Micrococcales</taxon>
        <taxon>Bogoriellaceae</taxon>
        <taxon>Georgenia</taxon>
    </lineage>
</organism>
<dbReference type="RefSeq" id="WP_345215353.1">
    <property type="nucleotide sequence ID" value="NZ_BAABGN010000002.1"/>
</dbReference>
<keyword evidence="1" id="KW-0472">Membrane</keyword>
<dbReference type="EMBL" id="BAABGN010000002">
    <property type="protein sequence ID" value="GAA4419338.1"/>
    <property type="molecule type" value="Genomic_DNA"/>
</dbReference>